<reference evidence="9" key="1">
    <citation type="journal article" date="2017" name="Genome Biol.">
        <title>Comparative genomics reveals high biological diversity and specific adaptations in the industrially and medically important fungal genus Aspergillus.</title>
        <authorList>
            <person name="de Vries R.P."/>
            <person name="Riley R."/>
            <person name="Wiebenga A."/>
            <person name="Aguilar-Osorio G."/>
            <person name="Amillis S."/>
            <person name="Uchima C.A."/>
            <person name="Anderluh G."/>
            <person name="Asadollahi M."/>
            <person name="Askin M."/>
            <person name="Barry K."/>
            <person name="Battaglia E."/>
            <person name="Bayram O."/>
            <person name="Benocci T."/>
            <person name="Braus-Stromeyer S.A."/>
            <person name="Caldana C."/>
            <person name="Canovas D."/>
            <person name="Cerqueira G.C."/>
            <person name="Chen F."/>
            <person name="Chen W."/>
            <person name="Choi C."/>
            <person name="Clum A."/>
            <person name="Dos Santos R.A."/>
            <person name="Damasio A.R."/>
            <person name="Diallinas G."/>
            <person name="Emri T."/>
            <person name="Fekete E."/>
            <person name="Flipphi M."/>
            <person name="Freyberg S."/>
            <person name="Gallo A."/>
            <person name="Gournas C."/>
            <person name="Habgood R."/>
            <person name="Hainaut M."/>
            <person name="Harispe M.L."/>
            <person name="Henrissat B."/>
            <person name="Hilden K.S."/>
            <person name="Hope R."/>
            <person name="Hossain A."/>
            <person name="Karabika E."/>
            <person name="Karaffa L."/>
            <person name="Karanyi Z."/>
            <person name="Krasevec N."/>
            <person name="Kuo A."/>
            <person name="Kusch H."/>
            <person name="LaButti K."/>
            <person name="Lagendijk E.L."/>
            <person name="Lapidus A."/>
            <person name="Levasseur A."/>
            <person name="Lindquist E."/>
            <person name="Lipzen A."/>
            <person name="Logrieco A.F."/>
            <person name="MacCabe A."/>
            <person name="Maekelae M.R."/>
            <person name="Malavazi I."/>
            <person name="Melin P."/>
            <person name="Meyer V."/>
            <person name="Mielnichuk N."/>
            <person name="Miskei M."/>
            <person name="Molnar A.P."/>
            <person name="Mule G."/>
            <person name="Ngan C.Y."/>
            <person name="Orejas M."/>
            <person name="Orosz E."/>
            <person name="Ouedraogo J.P."/>
            <person name="Overkamp K.M."/>
            <person name="Park H.-S."/>
            <person name="Perrone G."/>
            <person name="Piumi F."/>
            <person name="Punt P.J."/>
            <person name="Ram A.F."/>
            <person name="Ramon A."/>
            <person name="Rauscher S."/>
            <person name="Record E."/>
            <person name="Riano-Pachon D.M."/>
            <person name="Robert V."/>
            <person name="Roehrig J."/>
            <person name="Ruller R."/>
            <person name="Salamov A."/>
            <person name="Salih N.S."/>
            <person name="Samson R.A."/>
            <person name="Sandor E."/>
            <person name="Sanguinetti M."/>
            <person name="Schuetze T."/>
            <person name="Sepcic K."/>
            <person name="Shelest E."/>
            <person name="Sherlock G."/>
            <person name="Sophianopoulou V."/>
            <person name="Squina F.M."/>
            <person name="Sun H."/>
            <person name="Susca A."/>
            <person name="Todd R.B."/>
            <person name="Tsang A."/>
            <person name="Unkles S.E."/>
            <person name="van de Wiele N."/>
            <person name="van Rossen-Uffink D."/>
            <person name="Oliveira J.V."/>
            <person name="Vesth T.C."/>
            <person name="Visser J."/>
            <person name="Yu J.-H."/>
            <person name="Zhou M."/>
            <person name="Andersen M.R."/>
            <person name="Archer D.B."/>
            <person name="Baker S.E."/>
            <person name="Benoit I."/>
            <person name="Brakhage A.A."/>
            <person name="Braus G.H."/>
            <person name="Fischer R."/>
            <person name="Frisvad J.C."/>
            <person name="Goldman G.H."/>
            <person name="Houbraken J."/>
            <person name="Oakley B."/>
            <person name="Pocsi I."/>
            <person name="Scazzocchio C."/>
            <person name="Seiboth B."/>
            <person name="vanKuyk P.A."/>
            <person name="Wortman J."/>
            <person name="Dyer P.S."/>
            <person name="Grigoriev I.V."/>
        </authorList>
    </citation>
    <scope>NUCLEOTIDE SEQUENCE [LARGE SCALE GENOMIC DNA]</scope>
    <source>
        <strain evidence="9">CBS 516.65</strain>
    </source>
</reference>
<evidence type="ECO:0000256" key="3">
    <source>
        <dbReference type="ARBA" id="ARBA00023015"/>
    </source>
</evidence>
<name>A0A1L9VC95_ASPGL</name>
<evidence type="ECO:0000256" key="1">
    <source>
        <dbReference type="ARBA" id="ARBA00004123"/>
    </source>
</evidence>
<dbReference type="VEuPathDB" id="FungiDB:ASPGLDRAFT_131955"/>
<dbReference type="GO" id="GO:0000981">
    <property type="term" value="F:DNA-binding transcription factor activity, RNA polymerase II-specific"/>
    <property type="evidence" value="ECO:0007669"/>
    <property type="project" value="InterPro"/>
</dbReference>
<evidence type="ECO:0000256" key="4">
    <source>
        <dbReference type="ARBA" id="ARBA00023125"/>
    </source>
</evidence>
<dbReference type="PROSITE" id="PS00463">
    <property type="entry name" value="ZN2_CY6_FUNGAL_1"/>
    <property type="match status" value="1"/>
</dbReference>
<proteinExistence type="predicted"/>
<dbReference type="PANTHER" id="PTHR47338:SF16">
    <property type="entry name" value="TRANSCRIPTION FACTOR, PUTATIVE (AFU_ORTHOLOGUE AFUA_2G09360)-RELATED"/>
    <property type="match status" value="1"/>
</dbReference>
<dbReference type="RefSeq" id="XP_022398246.1">
    <property type="nucleotide sequence ID" value="XM_022541086.1"/>
</dbReference>
<feature type="domain" description="Zn(2)-C6 fungal-type" evidence="7">
    <location>
        <begin position="13"/>
        <end position="43"/>
    </location>
</feature>
<dbReference type="InterPro" id="IPR007219">
    <property type="entry name" value="XnlR_reg_dom"/>
</dbReference>
<dbReference type="CDD" id="cd12148">
    <property type="entry name" value="fungal_TF_MHR"/>
    <property type="match status" value="1"/>
</dbReference>
<evidence type="ECO:0000256" key="6">
    <source>
        <dbReference type="ARBA" id="ARBA00023242"/>
    </source>
</evidence>
<evidence type="ECO:0000256" key="2">
    <source>
        <dbReference type="ARBA" id="ARBA00022723"/>
    </source>
</evidence>
<protein>
    <recommendedName>
        <fullName evidence="7">Zn(2)-C6 fungal-type domain-containing protein</fullName>
    </recommendedName>
</protein>
<dbReference type="GO" id="GO:0005634">
    <property type="term" value="C:nucleus"/>
    <property type="evidence" value="ECO:0007669"/>
    <property type="project" value="UniProtKB-SubCell"/>
</dbReference>
<dbReference type="SUPFAM" id="SSF57701">
    <property type="entry name" value="Zn2/Cys6 DNA-binding domain"/>
    <property type="match status" value="1"/>
</dbReference>
<keyword evidence="4" id="KW-0238">DNA-binding</keyword>
<dbReference type="EMBL" id="KV878905">
    <property type="protein sequence ID" value="OJJ81548.1"/>
    <property type="molecule type" value="Genomic_DNA"/>
</dbReference>
<dbReference type="GO" id="GO:0008270">
    <property type="term" value="F:zinc ion binding"/>
    <property type="evidence" value="ECO:0007669"/>
    <property type="project" value="InterPro"/>
</dbReference>
<keyword evidence="6" id="KW-0539">Nucleus</keyword>
<comment type="subcellular location">
    <subcellularLocation>
        <location evidence="1">Nucleus</location>
    </subcellularLocation>
</comment>
<dbReference type="InterPro" id="IPR036864">
    <property type="entry name" value="Zn2-C6_fun-type_DNA-bd_sf"/>
</dbReference>
<keyword evidence="3" id="KW-0805">Transcription regulation</keyword>
<evidence type="ECO:0000259" key="7">
    <source>
        <dbReference type="PROSITE" id="PS00463"/>
    </source>
</evidence>
<dbReference type="AlphaFoldDB" id="A0A1L9VC95"/>
<accession>A0A1L9VC95</accession>
<sequence>MAADRPKRARAGACKNCRVRKRRCVPSDTGDECVLCQSLSIPCSLSQNYTEPEGPVLKRDFQGTPRQLTERDKPLNGASLSSFPAAAAATAAPSSFVFPSNHALRPPVKPQRSPLVITPAVLLELVSLYFRFVHNVAHTLFHEASFIRRFNEGRASLLHVHAMCALSARYSQNLVFNGTPPGSRGQVYAAEATRLLQGYLASPSLESTQACVLIGHFMGGEGDVKAKHTYFGLAKLHAENLSLWAMPHNLTVVHREERRRTWLSVRIADHWTAVDTSVEPAPFLLNGRDVLPAVDDIAFHTFDPELLREDRASCNMWAHMAGTLDIFARISILLARLSRSVISFDTYCREVPLLTQRLEKWADGLPEELKYNISNLTSFANKGLGRTFLSMHIGYYHFQQILYFPFLDARANRSTSIPMDGAAQCKSSAAMVSEIVQYAMRFQNCELDYFIYGYIAVVSSCVHLHTLLLSEDPSELWTARQRLVSNFEYLMSLKILWPMVNLSVARLRIFEDFCRNSMSDPFALDNWMARFITEHASISPVRKQSTLPSLEPVLVDSAAQGVPGLNSHALTGTDEAGSTGTEWGILSTLLSDRSMTSEAVVNNALDWLLE</sequence>
<evidence type="ECO:0000313" key="9">
    <source>
        <dbReference type="Proteomes" id="UP000184300"/>
    </source>
</evidence>
<dbReference type="GeneID" id="34457347"/>
<dbReference type="CDD" id="cd00067">
    <property type="entry name" value="GAL4"/>
    <property type="match status" value="1"/>
</dbReference>
<gene>
    <name evidence="8" type="ORF">ASPGLDRAFT_131955</name>
</gene>
<dbReference type="Proteomes" id="UP000184300">
    <property type="component" value="Unassembled WGS sequence"/>
</dbReference>
<keyword evidence="5" id="KW-0804">Transcription</keyword>
<evidence type="ECO:0000256" key="5">
    <source>
        <dbReference type="ARBA" id="ARBA00023163"/>
    </source>
</evidence>
<dbReference type="Pfam" id="PF04082">
    <property type="entry name" value="Fungal_trans"/>
    <property type="match status" value="1"/>
</dbReference>
<dbReference type="Pfam" id="PF00172">
    <property type="entry name" value="Zn_clus"/>
    <property type="match status" value="1"/>
</dbReference>
<keyword evidence="9" id="KW-1185">Reference proteome</keyword>
<organism evidence="8 9">
    <name type="scientific">Aspergillus glaucus CBS 516.65</name>
    <dbReference type="NCBI Taxonomy" id="1160497"/>
    <lineage>
        <taxon>Eukaryota</taxon>
        <taxon>Fungi</taxon>
        <taxon>Dikarya</taxon>
        <taxon>Ascomycota</taxon>
        <taxon>Pezizomycotina</taxon>
        <taxon>Eurotiomycetes</taxon>
        <taxon>Eurotiomycetidae</taxon>
        <taxon>Eurotiales</taxon>
        <taxon>Aspergillaceae</taxon>
        <taxon>Aspergillus</taxon>
        <taxon>Aspergillus subgen. Aspergillus</taxon>
    </lineage>
</organism>
<dbReference type="GO" id="GO:0003677">
    <property type="term" value="F:DNA binding"/>
    <property type="evidence" value="ECO:0007669"/>
    <property type="project" value="UniProtKB-KW"/>
</dbReference>
<dbReference type="GO" id="GO:0006351">
    <property type="term" value="P:DNA-templated transcription"/>
    <property type="evidence" value="ECO:0007669"/>
    <property type="project" value="InterPro"/>
</dbReference>
<dbReference type="InterPro" id="IPR050815">
    <property type="entry name" value="TF_fung"/>
</dbReference>
<dbReference type="OrthoDB" id="1924787at2759"/>
<evidence type="ECO:0000313" key="8">
    <source>
        <dbReference type="EMBL" id="OJJ81548.1"/>
    </source>
</evidence>
<dbReference type="PANTHER" id="PTHR47338">
    <property type="entry name" value="ZN(II)2CYS6 TRANSCRIPTION FACTOR (EUROFUNG)-RELATED"/>
    <property type="match status" value="1"/>
</dbReference>
<keyword evidence="2" id="KW-0479">Metal-binding</keyword>
<dbReference type="InterPro" id="IPR001138">
    <property type="entry name" value="Zn2Cys6_DnaBD"/>
</dbReference>
<dbReference type="Gene3D" id="4.10.240.10">
    <property type="entry name" value="Zn(2)-C6 fungal-type DNA-binding domain"/>
    <property type="match status" value="1"/>
</dbReference>